<evidence type="ECO:0000256" key="4">
    <source>
        <dbReference type="ARBA" id="ARBA00022801"/>
    </source>
</evidence>
<evidence type="ECO:0000313" key="10">
    <source>
        <dbReference type="EMBL" id="KAG2198508.1"/>
    </source>
</evidence>
<dbReference type="InterPro" id="IPR011613">
    <property type="entry name" value="GH15-like"/>
</dbReference>
<dbReference type="Pfam" id="PF03370">
    <property type="entry name" value="CBM_21"/>
    <property type="match status" value="1"/>
</dbReference>
<keyword evidence="8" id="KW-0732">Signal</keyword>
<dbReference type="InterPro" id="IPR038175">
    <property type="entry name" value="CBM21_dom_sf"/>
</dbReference>
<dbReference type="AlphaFoldDB" id="A0A8H7QVG5"/>
<name>A0A8H7QVG5_9FUNG</name>
<dbReference type="GO" id="GO:0004339">
    <property type="term" value="F:glucan 1,4-alpha-glucosidase activity"/>
    <property type="evidence" value="ECO:0007669"/>
    <property type="project" value="UniProtKB-EC"/>
</dbReference>
<dbReference type="InterPro" id="IPR012341">
    <property type="entry name" value="6hp_glycosidase-like_sf"/>
</dbReference>
<dbReference type="SUPFAM" id="SSF48208">
    <property type="entry name" value="Six-hairpin glycosidases"/>
    <property type="match status" value="1"/>
</dbReference>
<gene>
    <name evidence="10" type="ORF">INT47_008612</name>
</gene>
<proteinExistence type="inferred from homology"/>
<sequence>MKCLHTLFKKQVLFILVGFSYVSATVVSTSPPTSKVKVQSYDYVAGKSFTGKIYVKNIDLTKVVSVIYSDATGDWNNNANLVKAAFSESISDTSYEFWTFSSSPISSIKEFYIKYDVSGKTYYDNNGSVNYVVTTPPPITTTSSSPTSTVTETPPTSTFTAFPSEGISRSAMIRNINPPEAAKGFIATSLSTSGPDYYYSWTRDSALDSYVMANDYNTTLKGDATIVGLLKDYVTYSINAQSTSTACNCLGEPKFNADGSSFTGAWGIPQNDGPAERGSSFILIAVNLLKQSSDDTYVTGTLKPGNFINYFSVKFSCNRCGHI</sequence>
<comment type="caution">
    <text evidence="10">The sequence shown here is derived from an EMBL/GenBank/DDBJ whole genome shotgun (WGS) entry which is preliminary data.</text>
</comment>
<dbReference type="InterPro" id="IPR008928">
    <property type="entry name" value="6-hairpin_glycosidase_sf"/>
</dbReference>
<evidence type="ECO:0000256" key="5">
    <source>
        <dbReference type="ARBA" id="ARBA00023277"/>
    </source>
</evidence>
<keyword evidence="7" id="KW-0624">Polysaccharide degradation</keyword>
<keyword evidence="5" id="KW-0119">Carbohydrate metabolism</keyword>
<dbReference type="EMBL" id="JAEPRD010000109">
    <property type="protein sequence ID" value="KAG2198508.1"/>
    <property type="molecule type" value="Genomic_DNA"/>
</dbReference>
<dbReference type="Gene3D" id="2.60.40.2440">
    <property type="entry name" value="Carbohydrate binding type-21 domain"/>
    <property type="match status" value="1"/>
</dbReference>
<evidence type="ECO:0000256" key="2">
    <source>
        <dbReference type="ARBA" id="ARBA00006188"/>
    </source>
</evidence>
<dbReference type="Pfam" id="PF00723">
    <property type="entry name" value="Glyco_hydro_15"/>
    <property type="match status" value="1"/>
</dbReference>
<evidence type="ECO:0000256" key="7">
    <source>
        <dbReference type="ARBA" id="ARBA00023326"/>
    </source>
</evidence>
<evidence type="ECO:0000256" key="8">
    <source>
        <dbReference type="SAM" id="SignalP"/>
    </source>
</evidence>
<feature type="domain" description="CBM21" evidence="9">
    <location>
        <begin position="28"/>
        <end position="134"/>
    </location>
</feature>
<evidence type="ECO:0000256" key="3">
    <source>
        <dbReference type="ARBA" id="ARBA00012593"/>
    </source>
</evidence>
<dbReference type="PROSITE" id="PS51159">
    <property type="entry name" value="CBM21"/>
    <property type="match status" value="1"/>
</dbReference>
<comment type="similarity">
    <text evidence="2">Belongs to the glycosyl hydrolase 15 family.</text>
</comment>
<dbReference type="PANTHER" id="PTHR31616">
    <property type="entry name" value="TREHALASE"/>
    <property type="match status" value="1"/>
</dbReference>
<evidence type="ECO:0000256" key="1">
    <source>
        <dbReference type="ARBA" id="ARBA00001863"/>
    </source>
</evidence>
<evidence type="ECO:0000259" key="9">
    <source>
        <dbReference type="PROSITE" id="PS51159"/>
    </source>
</evidence>
<dbReference type="InterPro" id="IPR000165">
    <property type="entry name" value="Glucoamylase"/>
</dbReference>
<evidence type="ECO:0000313" key="11">
    <source>
        <dbReference type="Proteomes" id="UP000603453"/>
    </source>
</evidence>
<reference evidence="10" key="1">
    <citation type="submission" date="2020-12" db="EMBL/GenBank/DDBJ databases">
        <title>Metabolic potential, ecology and presence of endohyphal bacteria is reflected in genomic diversity of Mucoromycotina.</title>
        <authorList>
            <person name="Muszewska A."/>
            <person name="Okrasinska A."/>
            <person name="Steczkiewicz K."/>
            <person name="Drgas O."/>
            <person name="Orlowska M."/>
            <person name="Perlinska-Lenart U."/>
            <person name="Aleksandrzak-Piekarczyk T."/>
            <person name="Szatraj K."/>
            <person name="Zielenkiewicz U."/>
            <person name="Pilsyk S."/>
            <person name="Malc E."/>
            <person name="Mieczkowski P."/>
            <person name="Kruszewska J.S."/>
            <person name="Biernat P."/>
            <person name="Pawlowska J."/>
        </authorList>
    </citation>
    <scope>NUCLEOTIDE SEQUENCE</scope>
    <source>
        <strain evidence="10">WA0000017839</strain>
    </source>
</reference>
<keyword evidence="4" id="KW-0378">Hydrolase</keyword>
<dbReference type="EC" id="3.2.1.3" evidence="3"/>
<comment type="catalytic activity">
    <reaction evidence="1">
        <text>Hydrolysis of terminal (1-&gt;4)-linked alpha-D-glucose residues successively from non-reducing ends of the chains with release of beta-D-glucose.</text>
        <dbReference type="EC" id="3.2.1.3"/>
    </reaction>
</comment>
<dbReference type="Gene3D" id="1.50.10.10">
    <property type="match status" value="1"/>
</dbReference>
<evidence type="ECO:0000256" key="6">
    <source>
        <dbReference type="ARBA" id="ARBA00023295"/>
    </source>
</evidence>
<accession>A0A8H7QVG5</accession>
<feature type="signal peptide" evidence="8">
    <location>
        <begin position="1"/>
        <end position="24"/>
    </location>
</feature>
<keyword evidence="11" id="KW-1185">Reference proteome</keyword>
<dbReference type="OrthoDB" id="6123450at2759"/>
<dbReference type="PANTHER" id="PTHR31616:SF9">
    <property type="entry name" value="GLUCOAMYLASE, INTRACELLULAR SPORULATION-SPECIFIC"/>
    <property type="match status" value="1"/>
</dbReference>
<dbReference type="GO" id="GO:0000324">
    <property type="term" value="C:fungal-type vacuole"/>
    <property type="evidence" value="ECO:0007669"/>
    <property type="project" value="TreeGrafter"/>
</dbReference>
<organism evidence="10 11">
    <name type="scientific">Mucor saturninus</name>
    <dbReference type="NCBI Taxonomy" id="64648"/>
    <lineage>
        <taxon>Eukaryota</taxon>
        <taxon>Fungi</taxon>
        <taxon>Fungi incertae sedis</taxon>
        <taxon>Mucoromycota</taxon>
        <taxon>Mucoromycotina</taxon>
        <taxon>Mucoromycetes</taxon>
        <taxon>Mucorales</taxon>
        <taxon>Mucorineae</taxon>
        <taxon>Mucoraceae</taxon>
        <taxon>Mucor</taxon>
    </lineage>
</organism>
<dbReference type="Proteomes" id="UP000603453">
    <property type="component" value="Unassembled WGS sequence"/>
</dbReference>
<dbReference type="GO" id="GO:0000272">
    <property type="term" value="P:polysaccharide catabolic process"/>
    <property type="evidence" value="ECO:0007669"/>
    <property type="project" value="UniProtKB-KW"/>
</dbReference>
<dbReference type="PRINTS" id="PR00736">
    <property type="entry name" value="GLHYDRLASE15"/>
</dbReference>
<keyword evidence="6" id="KW-0326">Glycosidase</keyword>
<protein>
    <recommendedName>
        <fullName evidence="3">glucan 1,4-alpha-glucosidase</fullName>
        <ecNumber evidence="3">3.2.1.3</ecNumber>
    </recommendedName>
</protein>
<feature type="chain" id="PRO_5034518133" description="glucan 1,4-alpha-glucosidase" evidence="8">
    <location>
        <begin position="25"/>
        <end position="323"/>
    </location>
</feature>
<dbReference type="InterPro" id="IPR005036">
    <property type="entry name" value="CBM21_dom"/>
</dbReference>